<proteinExistence type="predicted"/>
<feature type="transmembrane region" description="Helical" evidence="1">
    <location>
        <begin position="30"/>
        <end position="49"/>
    </location>
</feature>
<dbReference type="PANTHER" id="PTHR33133">
    <property type="entry name" value="OS08G0107100 PROTEIN-RELATED"/>
    <property type="match status" value="1"/>
</dbReference>
<gene>
    <name evidence="3" type="primary">LOC111021155</name>
</gene>
<keyword evidence="1" id="KW-0812">Transmembrane</keyword>
<dbReference type="Proteomes" id="UP000504603">
    <property type="component" value="Unplaced"/>
</dbReference>
<keyword evidence="2" id="KW-1185">Reference proteome</keyword>
<evidence type="ECO:0000313" key="2">
    <source>
        <dbReference type="Proteomes" id="UP000504603"/>
    </source>
</evidence>
<name>A0A6J1DI65_MOMCH</name>
<dbReference type="GeneID" id="111021155"/>
<feature type="transmembrane region" description="Helical" evidence="1">
    <location>
        <begin position="182"/>
        <end position="206"/>
    </location>
</feature>
<feature type="transmembrane region" description="Helical" evidence="1">
    <location>
        <begin position="143"/>
        <end position="176"/>
    </location>
</feature>
<feature type="transmembrane region" description="Helical" evidence="1">
    <location>
        <begin position="89"/>
        <end position="122"/>
    </location>
</feature>
<evidence type="ECO:0000313" key="3">
    <source>
        <dbReference type="RefSeq" id="XP_022153703.1"/>
    </source>
</evidence>
<dbReference type="AlphaFoldDB" id="A0A6J1DI65"/>
<evidence type="ECO:0000256" key="1">
    <source>
        <dbReference type="SAM" id="Phobius"/>
    </source>
</evidence>
<protein>
    <submittedName>
        <fullName evidence="3">Uncharacterized protein LOC111021155</fullName>
    </submittedName>
</protein>
<keyword evidence="1" id="KW-0472">Membrane</keyword>
<organism evidence="2 3">
    <name type="scientific">Momordica charantia</name>
    <name type="common">Bitter gourd</name>
    <name type="synonym">Balsam pear</name>
    <dbReference type="NCBI Taxonomy" id="3673"/>
    <lineage>
        <taxon>Eukaryota</taxon>
        <taxon>Viridiplantae</taxon>
        <taxon>Streptophyta</taxon>
        <taxon>Embryophyta</taxon>
        <taxon>Tracheophyta</taxon>
        <taxon>Spermatophyta</taxon>
        <taxon>Magnoliopsida</taxon>
        <taxon>eudicotyledons</taxon>
        <taxon>Gunneridae</taxon>
        <taxon>Pentapetalae</taxon>
        <taxon>rosids</taxon>
        <taxon>fabids</taxon>
        <taxon>Cucurbitales</taxon>
        <taxon>Cucurbitaceae</taxon>
        <taxon>Momordiceae</taxon>
        <taxon>Momordica</taxon>
    </lineage>
</organism>
<sequence length="331" mass="37175">MDVELQKMQVLGICGIFQETGKLIHKWKKIFAQITLAFILPLSLLVLAYSEISNFFITKITHDQQFLNNTQKSTPQFLKLSHLVSSDRIHYYLISIAYFIFSTTFSLLATSAVIYAVASIYSAAPDISFKHVIAAVPRAWKRLLLTFLCFIAAILIFNFFAAFIITFLTIIALVIYEPSEFSFGIGSAMIVAVFTILYMTALWYLVMIWKMANVVSVLEESSSGFRAMARAKALLKGKMVVATESVDTSALSDHLKGYLSAEYVPLNVEDYVQVEKLLVAGIVLYFVCKSYHQESVDKSALFDHLQGYLSTGYVALEAEDDVHIIEKLQVV</sequence>
<accession>A0A6J1DI65</accession>
<keyword evidence="1" id="KW-1133">Transmembrane helix</keyword>
<dbReference type="RefSeq" id="XP_022153703.1">
    <property type="nucleotide sequence ID" value="XM_022298011.1"/>
</dbReference>
<dbReference type="PANTHER" id="PTHR33133:SF51">
    <property type="entry name" value="THH1_TOM1_TOM3 DOMAIN-CONTAINING PROTEIN"/>
    <property type="match status" value="1"/>
</dbReference>
<dbReference type="OrthoDB" id="1908649at2759"/>
<dbReference type="KEGG" id="mcha:111021155"/>
<reference evidence="3" key="1">
    <citation type="submission" date="2025-08" db="UniProtKB">
        <authorList>
            <consortium name="RefSeq"/>
        </authorList>
    </citation>
    <scope>IDENTIFICATION</scope>
    <source>
        <strain evidence="3">OHB3-1</strain>
    </source>
</reference>